<dbReference type="InterPro" id="IPR002925">
    <property type="entry name" value="Dienelactn_hydro"/>
</dbReference>
<gene>
    <name evidence="2" type="ORF">FISHEDRAFT_50367</name>
</gene>
<evidence type="ECO:0000313" key="3">
    <source>
        <dbReference type="Proteomes" id="UP000054144"/>
    </source>
</evidence>
<dbReference type="EMBL" id="KN882063">
    <property type="protein sequence ID" value="KIY44996.1"/>
    <property type="molecule type" value="Genomic_DNA"/>
</dbReference>
<protein>
    <submittedName>
        <fullName evidence="2">Alpha/beta-hydrolase</fullName>
    </submittedName>
</protein>
<keyword evidence="2" id="KW-0378">Hydrolase</keyword>
<feature type="domain" description="Dienelactone hydrolase" evidence="1">
    <location>
        <begin position="32"/>
        <end position="251"/>
    </location>
</feature>
<dbReference type="SUPFAM" id="SSF53474">
    <property type="entry name" value="alpha/beta-Hydrolases"/>
    <property type="match status" value="1"/>
</dbReference>
<dbReference type="PANTHER" id="PTHR17630">
    <property type="entry name" value="DIENELACTONE HYDROLASE"/>
    <property type="match status" value="1"/>
</dbReference>
<evidence type="ECO:0000313" key="2">
    <source>
        <dbReference type="EMBL" id="KIY44996.1"/>
    </source>
</evidence>
<sequence>MSFCADCVRGMISTPSSNRACTGKIEKINGVECYVASPEIDYPKDKVVLFLPDVFGHLFINNQLVADSYALNGFKTVIPDYLNGDPIPPDAMGPGNGFDINKWFVNHGKEQTRPTLDKAIAGLREQGVTTFAASGYCYGGRYTFDLAFENIIKVAVVAHPSLLQIPADLEKYAASSFAPLLINSCETDQMFPQPAQAQADEILGSFAPGYKREYWAGCVHGFAVRGDLDNPQVKAGKEGAFKSSVEWLVKYL</sequence>
<dbReference type="Pfam" id="PF01738">
    <property type="entry name" value="DLH"/>
    <property type="match status" value="1"/>
</dbReference>
<dbReference type="PANTHER" id="PTHR17630:SF44">
    <property type="entry name" value="PROTEIN AIM2"/>
    <property type="match status" value="1"/>
</dbReference>
<dbReference type="InterPro" id="IPR029058">
    <property type="entry name" value="AB_hydrolase_fold"/>
</dbReference>
<dbReference type="OrthoDB" id="17560at2759"/>
<evidence type="ECO:0000259" key="1">
    <source>
        <dbReference type="Pfam" id="PF01738"/>
    </source>
</evidence>
<organism evidence="2 3">
    <name type="scientific">Fistulina hepatica ATCC 64428</name>
    <dbReference type="NCBI Taxonomy" id="1128425"/>
    <lineage>
        <taxon>Eukaryota</taxon>
        <taxon>Fungi</taxon>
        <taxon>Dikarya</taxon>
        <taxon>Basidiomycota</taxon>
        <taxon>Agaricomycotina</taxon>
        <taxon>Agaricomycetes</taxon>
        <taxon>Agaricomycetidae</taxon>
        <taxon>Agaricales</taxon>
        <taxon>Fistulinaceae</taxon>
        <taxon>Fistulina</taxon>
    </lineage>
</organism>
<keyword evidence="3" id="KW-1185">Reference proteome</keyword>
<dbReference type="Gene3D" id="3.40.50.1820">
    <property type="entry name" value="alpha/beta hydrolase"/>
    <property type="match status" value="1"/>
</dbReference>
<dbReference type="Proteomes" id="UP000054144">
    <property type="component" value="Unassembled WGS sequence"/>
</dbReference>
<dbReference type="GO" id="GO:0016787">
    <property type="term" value="F:hydrolase activity"/>
    <property type="evidence" value="ECO:0007669"/>
    <property type="project" value="UniProtKB-KW"/>
</dbReference>
<accession>A0A0D7A508</accession>
<reference evidence="2 3" key="1">
    <citation type="journal article" date="2015" name="Fungal Genet. Biol.">
        <title>Evolution of novel wood decay mechanisms in Agaricales revealed by the genome sequences of Fistulina hepatica and Cylindrobasidium torrendii.</title>
        <authorList>
            <person name="Floudas D."/>
            <person name="Held B.W."/>
            <person name="Riley R."/>
            <person name="Nagy L.G."/>
            <person name="Koehler G."/>
            <person name="Ransdell A.S."/>
            <person name="Younus H."/>
            <person name="Chow J."/>
            <person name="Chiniquy J."/>
            <person name="Lipzen A."/>
            <person name="Tritt A."/>
            <person name="Sun H."/>
            <person name="Haridas S."/>
            <person name="LaButti K."/>
            <person name="Ohm R.A."/>
            <person name="Kues U."/>
            <person name="Blanchette R.A."/>
            <person name="Grigoriev I.V."/>
            <person name="Minto R.E."/>
            <person name="Hibbett D.S."/>
        </authorList>
    </citation>
    <scope>NUCLEOTIDE SEQUENCE [LARGE SCALE GENOMIC DNA]</scope>
    <source>
        <strain evidence="2 3">ATCC 64428</strain>
    </source>
</reference>
<dbReference type="AlphaFoldDB" id="A0A0D7A508"/>
<name>A0A0D7A508_9AGAR</name>
<proteinExistence type="predicted"/>